<dbReference type="SMART" id="SM00387">
    <property type="entry name" value="HATPase_c"/>
    <property type="match status" value="1"/>
</dbReference>
<dbReference type="Pfam" id="PF02518">
    <property type="entry name" value="HATPase_c"/>
    <property type="match status" value="1"/>
</dbReference>
<dbReference type="SUPFAM" id="SSF47384">
    <property type="entry name" value="Homodimeric domain of signal transducing histidine kinase"/>
    <property type="match status" value="1"/>
</dbReference>
<keyword evidence="4" id="KW-0902">Two-component regulatory system</keyword>
<dbReference type="AlphaFoldDB" id="A0A1M5CZM5"/>
<dbReference type="Gene3D" id="3.40.50.2300">
    <property type="match status" value="2"/>
</dbReference>
<keyword evidence="6" id="KW-0812">Transmembrane</keyword>
<evidence type="ECO:0000313" key="9">
    <source>
        <dbReference type="EMBL" id="SHF59962.1"/>
    </source>
</evidence>
<dbReference type="PANTHER" id="PTHR45339">
    <property type="entry name" value="HYBRID SIGNAL TRANSDUCTION HISTIDINE KINASE J"/>
    <property type="match status" value="1"/>
</dbReference>
<dbReference type="SUPFAM" id="SSF55874">
    <property type="entry name" value="ATPase domain of HSP90 chaperone/DNA topoisomerase II/histidine kinase"/>
    <property type="match status" value="1"/>
</dbReference>
<organism evidence="9 10">
    <name type="scientific">Kaistia soli DSM 19436</name>
    <dbReference type="NCBI Taxonomy" id="1122133"/>
    <lineage>
        <taxon>Bacteria</taxon>
        <taxon>Pseudomonadati</taxon>
        <taxon>Pseudomonadota</taxon>
        <taxon>Alphaproteobacteria</taxon>
        <taxon>Hyphomicrobiales</taxon>
        <taxon>Kaistiaceae</taxon>
        <taxon>Kaistia</taxon>
    </lineage>
</organism>
<dbReference type="PROSITE" id="PS50109">
    <property type="entry name" value="HIS_KIN"/>
    <property type="match status" value="1"/>
</dbReference>
<proteinExistence type="predicted"/>
<dbReference type="Pfam" id="PF00512">
    <property type="entry name" value="HisKA"/>
    <property type="match status" value="1"/>
</dbReference>
<dbReference type="InterPro" id="IPR005467">
    <property type="entry name" value="His_kinase_dom"/>
</dbReference>
<evidence type="ECO:0000313" key="10">
    <source>
        <dbReference type="Proteomes" id="UP000184485"/>
    </source>
</evidence>
<keyword evidence="3 5" id="KW-0597">Phosphoprotein</keyword>
<feature type="modified residue" description="4-aspartylphosphate" evidence="5">
    <location>
        <position position="536"/>
    </location>
</feature>
<dbReference type="InterPro" id="IPR001789">
    <property type="entry name" value="Sig_transdc_resp-reg_receiver"/>
</dbReference>
<dbReference type="RefSeq" id="WP_073053195.1">
    <property type="nucleotide sequence ID" value="NZ_FQUP01000002.1"/>
</dbReference>
<evidence type="ECO:0000256" key="5">
    <source>
        <dbReference type="PROSITE-ProRule" id="PRU00169"/>
    </source>
</evidence>
<sequence>MSADPLRLVVAPSETHRLAAALIALGVGLPAIFALMIGLLEPSSGASYFLAAGLFLAVGAAGGLWLRLLRERRTRRAMAERFEALQDLSWELSDAGSQKAAEAMIPIATVSHEMRAPLHGVLALVDLLAGTELSAEQRAYVSAVRQSAGALARLVDDLLDASRIATGQFTLQPAPAEIEALVEDIAELLAPLAHERGIGLGTRVAPNLPPVMVDAGRLRQILINLLTNAIAATEQGSVLLAVDPADSIADEGIALGFAVHDSGLGVDSDDRDRIFASFERARVDGTGLGLGLAISQQIVSRMGGHIALEARAGGGAVFHFTLGLAPLGHPPRAARPLDGEAVLLVAPPGLESEALGSALEEAGAETRLVGSLSEATGLVGAAAAAGQPYRMVLADARIAIDAQVALKRLRDAAGGRLAVGIMIESRDRRAVDALKDDGFDAYLMRPVRRRSLVAVVGEAIHRPARFVADPADEPHGIAPERRGRRPLDVLVVEDDPVSALLARAVLERLGHEVSEVRTLVAAKARLADPPDVVLVDLRLGDGDGLDLVRAFASPAAERARPAMIATSGNGDAANEAAALAAGADLFLEKPISAERLGHAFEKALSRRSVALNPRHQTA</sequence>
<dbReference type="Gene3D" id="1.10.287.130">
    <property type="match status" value="1"/>
</dbReference>
<evidence type="ECO:0000256" key="4">
    <source>
        <dbReference type="ARBA" id="ARBA00023012"/>
    </source>
</evidence>
<name>A0A1M5CZM5_9HYPH</name>
<evidence type="ECO:0000259" key="8">
    <source>
        <dbReference type="PROSITE" id="PS50110"/>
    </source>
</evidence>
<keyword evidence="10" id="KW-1185">Reference proteome</keyword>
<evidence type="ECO:0000256" key="2">
    <source>
        <dbReference type="ARBA" id="ARBA00012438"/>
    </source>
</evidence>
<gene>
    <name evidence="9" type="ORF">SAMN02745157_2510</name>
</gene>
<feature type="transmembrane region" description="Helical" evidence="6">
    <location>
        <begin position="20"/>
        <end position="40"/>
    </location>
</feature>
<keyword evidence="9" id="KW-0808">Transferase</keyword>
<accession>A0A1M5CZM5</accession>
<keyword evidence="6" id="KW-1133">Transmembrane helix</keyword>
<dbReference type="InterPro" id="IPR011006">
    <property type="entry name" value="CheY-like_superfamily"/>
</dbReference>
<evidence type="ECO:0000256" key="3">
    <source>
        <dbReference type="ARBA" id="ARBA00022553"/>
    </source>
</evidence>
<dbReference type="PRINTS" id="PR00344">
    <property type="entry name" value="BCTRLSENSOR"/>
</dbReference>
<dbReference type="SMART" id="SM00448">
    <property type="entry name" value="REC"/>
    <property type="match status" value="1"/>
</dbReference>
<dbReference type="InterPro" id="IPR003594">
    <property type="entry name" value="HATPase_dom"/>
</dbReference>
<dbReference type="PANTHER" id="PTHR45339:SF1">
    <property type="entry name" value="HYBRID SIGNAL TRANSDUCTION HISTIDINE KINASE J"/>
    <property type="match status" value="1"/>
</dbReference>
<dbReference type="CDD" id="cd00082">
    <property type="entry name" value="HisKA"/>
    <property type="match status" value="1"/>
</dbReference>
<comment type="catalytic activity">
    <reaction evidence="1">
        <text>ATP + protein L-histidine = ADP + protein N-phospho-L-histidine.</text>
        <dbReference type="EC" id="2.7.13.3"/>
    </reaction>
</comment>
<dbReference type="Pfam" id="PF00072">
    <property type="entry name" value="Response_reg"/>
    <property type="match status" value="1"/>
</dbReference>
<feature type="domain" description="Histidine kinase" evidence="7">
    <location>
        <begin position="109"/>
        <end position="326"/>
    </location>
</feature>
<feature type="domain" description="Response regulatory" evidence="8">
    <location>
        <begin position="488"/>
        <end position="604"/>
    </location>
</feature>
<protein>
    <recommendedName>
        <fullName evidence="2">histidine kinase</fullName>
        <ecNumber evidence="2">2.7.13.3</ecNumber>
    </recommendedName>
</protein>
<dbReference type="InterPro" id="IPR004358">
    <property type="entry name" value="Sig_transdc_His_kin-like_C"/>
</dbReference>
<reference evidence="9 10" key="1">
    <citation type="submission" date="2016-11" db="EMBL/GenBank/DDBJ databases">
        <authorList>
            <person name="Jaros S."/>
            <person name="Januszkiewicz K."/>
            <person name="Wedrychowicz H."/>
        </authorList>
    </citation>
    <scope>NUCLEOTIDE SEQUENCE [LARGE SCALE GENOMIC DNA]</scope>
    <source>
        <strain evidence="9 10">DSM 19436</strain>
    </source>
</reference>
<dbReference type="Proteomes" id="UP000184485">
    <property type="component" value="Unassembled WGS sequence"/>
</dbReference>
<evidence type="ECO:0000256" key="1">
    <source>
        <dbReference type="ARBA" id="ARBA00000085"/>
    </source>
</evidence>
<keyword evidence="6" id="KW-0472">Membrane</keyword>
<dbReference type="InterPro" id="IPR003661">
    <property type="entry name" value="HisK_dim/P_dom"/>
</dbReference>
<dbReference type="EMBL" id="FQUP01000002">
    <property type="protein sequence ID" value="SHF59962.1"/>
    <property type="molecule type" value="Genomic_DNA"/>
</dbReference>
<evidence type="ECO:0000259" key="7">
    <source>
        <dbReference type="PROSITE" id="PS50109"/>
    </source>
</evidence>
<dbReference type="Gene3D" id="3.30.565.10">
    <property type="entry name" value="Histidine kinase-like ATPase, C-terminal domain"/>
    <property type="match status" value="1"/>
</dbReference>
<dbReference type="PROSITE" id="PS50110">
    <property type="entry name" value="RESPONSE_REGULATORY"/>
    <property type="match status" value="1"/>
</dbReference>
<dbReference type="OrthoDB" id="9801651at2"/>
<dbReference type="GO" id="GO:0000155">
    <property type="term" value="F:phosphorelay sensor kinase activity"/>
    <property type="evidence" value="ECO:0007669"/>
    <property type="project" value="InterPro"/>
</dbReference>
<dbReference type="STRING" id="1122133.SAMN02745157_2510"/>
<keyword evidence="9" id="KW-0418">Kinase</keyword>
<dbReference type="InterPro" id="IPR036890">
    <property type="entry name" value="HATPase_C_sf"/>
</dbReference>
<dbReference type="SUPFAM" id="SSF52172">
    <property type="entry name" value="CheY-like"/>
    <property type="match status" value="2"/>
</dbReference>
<dbReference type="InterPro" id="IPR036097">
    <property type="entry name" value="HisK_dim/P_sf"/>
</dbReference>
<dbReference type="SMART" id="SM00388">
    <property type="entry name" value="HisKA"/>
    <property type="match status" value="1"/>
</dbReference>
<feature type="transmembrane region" description="Helical" evidence="6">
    <location>
        <begin position="46"/>
        <end position="66"/>
    </location>
</feature>
<dbReference type="CDD" id="cd00156">
    <property type="entry name" value="REC"/>
    <property type="match status" value="1"/>
</dbReference>
<evidence type="ECO:0000256" key="6">
    <source>
        <dbReference type="SAM" id="Phobius"/>
    </source>
</evidence>
<dbReference type="EC" id="2.7.13.3" evidence="2"/>